<evidence type="ECO:0000313" key="1">
    <source>
        <dbReference type="EMBL" id="CAB1433031.1"/>
    </source>
</evidence>
<gene>
    <name evidence="1" type="ORF">PLEPLA_LOCUS21119</name>
</gene>
<dbReference type="EMBL" id="CADEAL010001510">
    <property type="protein sequence ID" value="CAB1433031.1"/>
    <property type="molecule type" value="Genomic_DNA"/>
</dbReference>
<evidence type="ECO:0000313" key="2">
    <source>
        <dbReference type="Proteomes" id="UP001153269"/>
    </source>
</evidence>
<name>A0A9N7UMY5_PLEPL</name>
<dbReference type="AlphaFoldDB" id="A0A9N7UMY5"/>
<keyword evidence="2" id="KW-1185">Reference proteome</keyword>
<protein>
    <submittedName>
        <fullName evidence="1">Uncharacterized protein</fullName>
    </submittedName>
</protein>
<comment type="caution">
    <text evidence="1">The sequence shown here is derived from an EMBL/GenBank/DDBJ whole genome shotgun (WGS) entry which is preliminary data.</text>
</comment>
<proteinExistence type="predicted"/>
<reference evidence="1" key="1">
    <citation type="submission" date="2020-03" db="EMBL/GenBank/DDBJ databases">
        <authorList>
            <person name="Weist P."/>
        </authorList>
    </citation>
    <scope>NUCLEOTIDE SEQUENCE</scope>
</reference>
<organism evidence="1 2">
    <name type="scientific">Pleuronectes platessa</name>
    <name type="common">European plaice</name>
    <dbReference type="NCBI Taxonomy" id="8262"/>
    <lineage>
        <taxon>Eukaryota</taxon>
        <taxon>Metazoa</taxon>
        <taxon>Chordata</taxon>
        <taxon>Craniata</taxon>
        <taxon>Vertebrata</taxon>
        <taxon>Euteleostomi</taxon>
        <taxon>Actinopterygii</taxon>
        <taxon>Neopterygii</taxon>
        <taxon>Teleostei</taxon>
        <taxon>Neoteleostei</taxon>
        <taxon>Acanthomorphata</taxon>
        <taxon>Carangaria</taxon>
        <taxon>Pleuronectiformes</taxon>
        <taxon>Pleuronectoidei</taxon>
        <taxon>Pleuronectidae</taxon>
        <taxon>Pleuronectes</taxon>
    </lineage>
</organism>
<sequence length="110" mass="12014">YSRDSREADNSRLQPPALLELSCPLELSPFLRHRLPPSCHSAGMFYTSIVLQYVALTISPALHTPPTPHPRCRYPDFAGLTSPALVAACLSSLRALSDADVQPELTTGNR</sequence>
<dbReference type="Proteomes" id="UP001153269">
    <property type="component" value="Unassembled WGS sequence"/>
</dbReference>
<accession>A0A9N7UMY5</accession>
<feature type="non-terminal residue" evidence="1">
    <location>
        <position position="1"/>
    </location>
</feature>